<accession>A0ABX1TZX1</accession>
<gene>
    <name evidence="1" type="ORF">E4Q23_19855</name>
</gene>
<proteinExistence type="predicted"/>
<dbReference type="RefSeq" id="WP_169068272.1">
    <property type="nucleotide sequence ID" value="NZ_SPMY01000071.1"/>
</dbReference>
<evidence type="ECO:0000313" key="1">
    <source>
        <dbReference type="EMBL" id="NMQ29817.1"/>
    </source>
</evidence>
<dbReference type="Proteomes" id="UP000749010">
    <property type="component" value="Unassembled WGS sequence"/>
</dbReference>
<dbReference type="EMBL" id="SPMY01000071">
    <property type="protein sequence ID" value="NMQ29817.1"/>
    <property type="molecule type" value="Genomic_DNA"/>
</dbReference>
<protein>
    <recommendedName>
        <fullName evidence="3">Glycosyltransferase family 1 protein</fullName>
    </recommendedName>
</protein>
<keyword evidence="2" id="KW-1185">Reference proteome</keyword>
<organism evidence="1 2">
    <name type="scientific">Candidatus Accumulibacter phosphatis</name>
    <dbReference type="NCBI Taxonomy" id="327160"/>
    <lineage>
        <taxon>Bacteria</taxon>
        <taxon>Pseudomonadati</taxon>
        <taxon>Pseudomonadota</taxon>
        <taxon>Betaproteobacteria</taxon>
        <taxon>Candidatus Accumulibacter</taxon>
    </lineage>
</organism>
<evidence type="ECO:0000313" key="2">
    <source>
        <dbReference type="Proteomes" id="UP000749010"/>
    </source>
</evidence>
<comment type="caution">
    <text evidence="1">The sequence shown here is derived from an EMBL/GenBank/DDBJ whole genome shotgun (WGS) entry which is preliminary data.</text>
</comment>
<sequence length="210" mass="23826">MTSTLVMITNNYPFLADHREVMFVRPEIGPLKRRFDRVIIAPCDTTGPNVDPDSGCEIDTTLTKLLGRGSRDLLRHIPLAIKSSSRSIYFSELATAFIRYGPKGLLRAVSWSRRAAVASYWATSRFNTDDAIVLYTYWNTGITKGVSEAARSVPNWSVVTRTHGFDLYYNRETPPYLPFRPQVFYDLDRIYTNYLPGDPVLEATMKGNIS</sequence>
<evidence type="ECO:0008006" key="3">
    <source>
        <dbReference type="Google" id="ProtNLM"/>
    </source>
</evidence>
<reference evidence="1 2" key="1">
    <citation type="submission" date="2019-03" db="EMBL/GenBank/DDBJ databases">
        <title>Metabolic reconstructions from genomes of highly enriched 'Candidatus Accumulibacter' and 'Candidatus Competibacter' bioreactor populations.</title>
        <authorList>
            <person name="Annavajhala M.K."/>
            <person name="Welles L."/>
            <person name="Abbas B."/>
            <person name="Sorokin D."/>
            <person name="Park H."/>
            <person name="Van Loosdrecht M."/>
            <person name="Chandran K."/>
        </authorList>
    </citation>
    <scope>NUCLEOTIDE SEQUENCE [LARGE SCALE GENOMIC DNA]</scope>
    <source>
        <strain evidence="1 2">SBR_S</strain>
    </source>
</reference>
<name>A0ABX1TZX1_9PROT</name>